<dbReference type="Gene3D" id="1.10.260.40">
    <property type="entry name" value="lambda repressor-like DNA-binding domains"/>
    <property type="match status" value="1"/>
</dbReference>
<feature type="domain" description="HTH cro/C1-type" evidence="5">
    <location>
        <begin position="1"/>
        <end position="28"/>
    </location>
</feature>
<dbReference type="AlphaFoldDB" id="A0A455SF37"/>
<dbReference type="SUPFAM" id="SSF47413">
    <property type="entry name" value="lambda repressor-like DNA-binding domains"/>
    <property type="match status" value="1"/>
</dbReference>
<evidence type="ECO:0000256" key="2">
    <source>
        <dbReference type="ARBA" id="ARBA00023125"/>
    </source>
</evidence>
<dbReference type="SMART" id="SM00354">
    <property type="entry name" value="HTH_LACI"/>
    <property type="match status" value="1"/>
</dbReference>
<dbReference type="GO" id="GO:0003700">
    <property type="term" value="F:DNA-binding transcription factor activity"/>
    <property type="evidence" value="ECO:0007669"/>
    <property type="project" value="TreeGrafter"/>
</dbReference>
<reference evidence="6" key="1">
    <citation type="submission" date="2018-12" db="EMBL/GenBank/DDBJ databases">
        <title>Novel natural products biosynthetic potential of the class Ktedonobacteria.</title>
        <authorList>
            <person name="Zheng Y."/>
            <person name="Saitou A."/>
            <person name="Wang C.M."/>
            <person name="Toyoda A."/>
            <person name="Minakuchi Y."/>
            <person name="Sekiguchi Y."/>
            <person name="Ueda K."/>
            <person name="Takano H."/>
            <person name="Sakai Y."/>
            <person name="Yokota A."/>
            <person name="Yabe S."/>
        </authorList>
    </citation>
    <scope>NUCLEOTIDE SEQUENCE</scope>
    <source>
        <strain evidence="6">COM3</strain>
    </source>
</reference>
<dbReference type="InterPro" id="IPR000843">
    <property type="entry name" value="HTH_LacI"/>
</dbReference>
<dbReference type="PANTHER" id="PTHR30146:SF109">
    <property type="entry name" value="HTH-TYPE TRANSCRIPTIONAL REGULATOR GALS"/>
    <property type="match status" value="1"/>
</dbReference>
<dbReference type="PROSITE" id="PS50932">
    <property type="entry name" value="HTH_LACI_2"/>
    <property type="match status" value="1"/>
</dbReference>
<dbReference type="SUPFAM" id="SSF53822">
    <property type="entry name" value="Periplasmic binding protein-like I"/>
    <property type="match status" value="1"/>
</dbReference>
<dbReference type="InterPro" id="IPR028082">
    <property type="entry name" value="Peripla_BP_I"/>
</dbReference>
<feature type="domain" description="HTH lacI-type" evidence="4">
    <location>
        <begin position="7"/>
        <end position="61"/>
    </location>
</feature>
<protein>
    <submittedName>
        <fullName evidence="6">LacI family transcriptional regulator</fullName>
    </submittedName>
</protein>
<dbReference type="PROSITE" id="PS00356">
    <property type="entry name" value="HTH_LACI_1"/>
    <property type="match status" value="1"/>
</dbReference>
<dbReference type="InterPro" id="IPR046335">
    <property type="entry name" value="LacI/GalR-like_sensor"/>
</dbReference>
<dbReference type="Pfam" id="PF13377">
    <property type="entry name" value="Peripla_BP_3"/>
    <property type="match status" value="1"/>
</dbReference>
<dbReference type="EMBL" id="AP019376">
    <property type="protein sequence ID" value="BBH85931.1"/>
    <property type="molecule type" value="Genomic_DNA"/>
</dbReference>
<evidence type="ECO:0000256" key="1">
    <source>
        <dbReference type="ARBA" id="ARBA00023015"/>
    </source>
</evidence>
<dbReference type="CDD" id="cd01392">
    <property type="entry name" value="HTH_LacI"/>
    <property type="match status" value="1"/>
</dbReference>
<proteinExistence type="predicted"/>
<name>A0A455SF37_9CHLR</name>
<evidence type="ECO:0000259" key="5">
    <source>
        <dbReference type="PROSITE" id="PS50943"/>
    </source>
</evidence>
<dbReference type="GO" id="GO:0000976">
    <property type="term" value="F:transcription cis-regulatory region binding"/>
    <property type="evidence" value="ECO:0007669"/>
    <property type="project" value="TreeGrafter"/>
</dbReference>
<evidence type="ECO:0000259" key="4">
    <source>
        <dbReference type="PROSITE" id="PS50932"/>
    </source>
</evidence>
<organism evidence="6">
    <name type="scientific">Thermosporothrix sp. COM3</name>
    <dbReference type="NCBI Taxonomy" id="2490863"/>
    <lineage>
        <taxon>Bacteria</taxon>
        <taxon>Bacillati</taxon>
        <taxon>Chloroflexota</taxon>
        <taxon>Ktedonobacteria</taxon>
        <taxon>Ktedonobacterales</taxon>
        <taxon>Thermosporotrichaceae</taxon>
        <taxon>Thermosporothrix</taxon>
    </lineage>
</organism>
<dbReference type="CDD" id="cd06267">
    <property type="entry name" value="PBP1_LacI_sugar_binding-like"/>
    <property type="match status" value="1"/>
</dbReference>
<dbReference type="Pfam" id="PF00356">
    <property type="entry name" value="LacI"/>
    <property type="match status" value="1"/>
</dbReference>
<evidence type="ECO:0000313" key="6">
    <source>
        <dbReference type="EMBL" id="BBH85931.1"/>
    </source>
</evidence>
<evidence type="ECO:0000256" key="3">
    <source>
        <dbReference type="ARBA" id="ARBA00023163"/>
    </source>
</evidence>
<dbReference type="InterPro" id="IPR001387">
    <property type="entry name" value="Cro/C1-type_HTH"/>
</dbReference>
<keyword evidence="2" id="KW-0238">DNA-binding</keyword>
<dbReference type="PANTHER" id="PTHR30146">
    <property type="entry name" value="LACI-RELATED TRANSCRIPTIONAL REPRESSOR"/>
    <property type="match status" value="1"/>
</dbReference>
<dbReference type="PRINTS" id="PR00036">
    <property type="entry name" value="HTHLACI"/>
</dbReference>
<dbReference type="PROSITE" id="PS50943">
    <property type="entry name" value="HTH_CROC1"/>
    <property type="match status" value="1"/>
</dbReference>
<dbReference type="InterPro" id="IPR010982">
    <property type="entry name" value="Lambda_DNA-bd_dom_sf"/>
</dbReference>
<gene>
    <name evidence="6" type="primary">lacI_3</name>
    <name evidence="6" type="ORF">KTC_06820</name>
</gene>
<keyword evidence="1" id="KW-0805">Transcription regulation</keyword>
<dbReference type="Gene3D" id="3.40.50.2300">
    <property type="match status" value="2"/>
</dbReference>
<accession>A0A455SF37</accession>
<keyword evidence="3" id="KW-0804">Transcription</keyword>
<sequence>MRMKAKLTIRDIARLAGVSKSTVSRVLNQSEKVDPATRARVQQVMEEQGYVPSIAATGLAGGRNRLIGITLPSLAWPISLEVIRGIADVVEESPYEIILYGGSDKEKDPRQVLERVLATHLADGLLTLLHTQMPQKMFELYEQGFPVVLINTTAMRVNIPWVGIDNVAAARTATRHLLELGHRRIACVLGAMPFGCIEDRYNGYCQALAEVGLTPDPELVVSGAFNEAGGAECARKLFALKERPSAVFVNKDSMAYGFIEEALRLGWRVPDDIAVVGFDDVSPQNEAPVALTTINQPFARMGARGTELLLALIEEKYRALKQGGERGLPVQDITAWQVLLPTQLVVRESCGARRQS</sequence>